<reference evidence="6 7" key="1">
    <citation type="submission" date="2018-08" db="EMBL/GenBank/DDBJ databases">
        <title>Genome analysis of the thermophilic bacterium of the candidate phylum Aminicenantes from deep subsurface aquifer revealed its physiology and ecological role.</title>
        <authorList>
            <person name="Kadnikov V.V."/>
            <person name="Mardanov A.V."/>
            <person name="Beletsky A.V."/>
            <person name="Karnachuk O.V."/>
            <person name="Ravin N.V."/>
        </authorList>
    </citation>
    <scope>NUCLEOTIDE SEQUENCE [LARGE SCALE GENOMIC DNA]</scope>
    <source>
        <strain evidence="6">BY38</strain>
    </source>
</reference>
<dbReference type="EMBL" id="QUAH01000001">
    <property type="protein sequence ID" value="RFT17032.1"/>
    <property type="molecule type" value="Genomic_DNA"/>
</dbReference>
<dbReference type="NCBIfam" id="TIGR00496">
    <property type="entry name" value="frr"/>
    <property type="match status" value="1"/>
</dbReference>
<dbReference type="GO" id="GO:0005737">
    <property type="term" value="C:cytoplasm"/>
    <property type="evidence" value="ECO:0007669"/>
    <property type="project" value="UniProtKB-SubCell"/>
</dbReference>
<name>A0A3E2BQX2_9BACT</name>
<evidence type="ECO:0000256" key="4">
    <source>
        <dbReference type="SAM" id="Coils"/>
    </source>
</evidence>
<dbReference type="PANTHER" id="PTHR20982">
    <property type="entry name" value="RIBOSOME RECYCLING FACTOR"/>
    <property type="match status" value="1"/>
</dbReference>
<dbReference type="PANTHER" id="PTHR20982:SF3">
    <property type="entry name" value="MITOCHONDRIAL RIBOSOME RECYCLING FACTOR PSEUDO 1"/>
    <property type="match status" value="1"/>
</dbReference>
<sequence length="185" mass="21448">MVKDVLKDLEKKMKTSIEHFRKEISKLRTGRANISIFEDIKVMYYGTPTPVNQVATIGVPDPTLITVQPWDPTLMEAVEKAIRSSDFGFNPINDGRVIKVPIPPLDEERRRELAKKVSKMLEEEKTALRNMRRESKEYIEKLEKDKKITEDDKFQGLEKLQELLDQYIKQAEEVAAAKEKEIMQA</sequence>
<dbReference type="Proteomes" id="UP000257323">
    <property type="component" value="Unassembled WGS sequence"/>
</dbReference>
<organism evidence="6 7">
    <name type="scientific">Candidatus Saccharicenans subterraneus</name>
    <dbReference type="NCBI Taxonomy" id="2508984"/>
    <lineage>
        <taxon>Bacteria</taxon>
        <taxon>Candidatus Aminicenantota</taxon>
        <taxon>Candidatus Aminicenantia</taxon>
        <taxon>Candidatus Aminicenantales</taxon>
        <taxon>Candidatus Saccharicenantaceae</taxon>
        <taxon>Candidatus Saccharicenans</taxon>
    </lineage>
</organism>
<accession>A0A3E2BQX2</accession>
<protein>
    <recommendedName>
        <fullName evidence="3">Ribosome-recycling factor</fullName>
        <shortName evidence="3">RRF</shortName>
    </recommendedName>
    <alternativeName>
        <fullName evidence="3">Ribosome-releasing factor</fullName>
    </alternativeName>
</protein>
<dbReference type="Gene3D" id="1.10.132.20">
    <property type="entry name" value="Ribosome-recycling factor"/>
    <property type="match status" value="1"/>
</dbReference>
<feature type="coiled-coil region" evidence="4">
    <location>
        <begin position="114"/>
        <end position="180"/>
    </location>
</feature>
<dbReference type="AlphaFoldDB" id="A0A3E2BQX2"/>
<keyword evidence="4" id="KW-0175">Coiled coil</keyword>
<evidence type="ECO:0000256" key="2">
    <source>
        <dbReference type="ARBA" id="ARBA00022917"/>
    </source>
</evidence>
<dbReference type="InterPro" id="IPR036191">
    <property type="entry name" value="RRF_sf"/>
</dbReference>
<dbReference type="Gene3D" id="3.30.1360.40">
    <property type="match status" value="1"/>
</dbReference>
<evidence type="ECO:0000259" key="5">
    <source>
        <dbReference type="Pfam" id="PF01765"/>
    </source>
</evidence>
<dbReference type="GO" id="GO:0043023">
    <property type="term" value="F:ribosomal large subunit binding"/>
    <property type="evidence" value="ECO:0007669"/>
    <property type="project" value="TreeGrafter"/>
</dbReference>
<evidence type="ECO:0000313" key="7">
    <source>
        <dbReference type="Proteomes" id="UP000257323"/>
    </source>
</evidence>
<dbReference type="SUPFAM" id="SSF55194">
    <property type="entry name" value="Ribosome recycling factor, RRF"/>
    <property type="match status" value="1"/>
</dbReference>
<evidence type="ECO:0000256" key="1">
    <source>
        <dbReference type="ARBA" id="ARBA00005912"/>
    </source>
</evidence>
<gene>
    <name evidence="3" type="primary">frr</name>
    <name evidence="6" type="ORF">OP8BY_0974</name>
</gene>
<dbReference type="GO" id="GO:0006415">
    <property type="term" value="P:translational termination"/>
    <property type="evidence" value="ECO:0007669"/>
    <property type="project" value="UniProtKB-UniRule"/>
</dbReference>
<dbReference type="InterPro" id="IPR002661">
    <property type="entry name" value="Ribosome_recyc_fac"/>
</dbReference>
<comment type="caution">
    <text evidence="6">The sequence shown here is derived from an EMBL/GenBank/DDBJ whole genome shotgun (WGS) entry which is preliminary data.</text>
</comment>
<comment type="subcellular location">
    <subcellularLocation>
        <location evidence="3">Cytoplasm</location>
    </subcellularLocation>
</comment>
<comment type="function">
    <text evidence="3">Responsible for the release of ribosomes from messenger RNA at the termination of protein biosynthesis. May increase the efficiency of translation by recycling ribosomes from one round of translation to another.</text>
</comment>
<dbReference type="Pfam" id="PF01765">
    <property type="entry name" value="RRF"/>
    <property type="match status" value="1"/>
</dbReference>
<dbReference type="FunFam" id="3.30.1360.40:FF:000001">
    <property type="entry name" value="Ribosome-recycling factor"/>
    <property type="match status" value="1"/>
</dbReference>
<keyword evidence="2 3" id="KW-0648">Protein biosynthesis</keyword>
<comment type="similarity">
    <text evidence="1 3">Belongs to the RRF family.</text>
</comment>
<feature type="domain" description="Ribosome recycling factor" evidence="5">
    <location>
        <begin position="20"/>
        <end position="183"/>
    </location>
</feature>
<evidence type="ECO:0000256" key="3">
    <source>
        <dbReference type="HAMAP-Rule" id="MF_00040"/>
    </source>
</evidence>
<dbReference type="InterPro" id="IPR023584">
    <property type="entry name" value="Ribosome_recyc_fac_dom"/>
</dbReference>
<proteinExistence type="inferred from homology"/>
<dbReference type="HAMAP" id="MF_00040">
    <property type="entry name" value="RRF"/>
    <property type="match status" value="1"/>
</dbReference>
<evidence type="ECO:0000313" key="6">
    <source>
        <dbReference type="EMBL" id="RFT17032.1"/>
    </source>
</evidence>
<keyword evidence="3" id="KW-0963">Cytoplasm</keyword>
<dbReference type="CDD" id="cd00520">
    <property type="entry name" value="RRF"/>
    <property type="match status" value="1"/>
</dbReference>